<dbReference type="Proteomes" id="UP000182152">
    <property type="component" value="Unassembled WGS sequence"/>
</dbReference>
<accession>A0A1L8WBK9</accession>
<dbReference type="AlphaFoldDB" id="A0A1L8WBK9"/>
<organism evidence="1 2">
    <name type="scientific">Enterococcus ratti</name>
    <dbReference type="NCBI Taxonomy" id="150033"/>
    <lineage>
        <taxon>Bacteria</taxon>
        <taxon>Bacillati</taxon>
        <taxon>Bacillota</taxon>
        <taxon>Bacilli</taxon>
        <taxon>Lactobacillales</taxon>
        <taxon>Enterococcaceae</taxon>
        <taxon>Enterococcus</taxon>
    </lineage>
</organism>
<comment type="caution">
    <text evidence="1">The sequence shown here is derived from an EMBL/GenBank/DDBJ whole genome shotgun (WGS) entry which is preliminary data.</text>
</comment>
<dbReference type="STRING" id="150033.RV14_GL001176"/>
<dbReference type="EMBL" id="JXLB01000024">
    <property type="protein sequence ID" value="OJG78419.1"/>
    <property type="molecule type" value="Genomic_DNA"/>
</dbReference>
<dbReference type="Gene3D" id="3.40.30.10">
    <property type="entry name" value="Glutaredoxin"/>
    <property type="match status" value="1"/>
</dbReference>
<gene>
    <name evidence="1" type="ORF">RV14_GL001176</name>
</gene>
<dbReference type="SUPFAM" id="SSF52833">
    <property type="entry name" value="Thioredoxin-like"/>
    <property type="match status" value="1"/>
</dbReference>
<evidence type="ECO:0000313" key="1">
    <source>
        <dbReference type="EMBL" id="OJG78419.1"/>
    </source>
</evidence>
<evidence type="ECO:0008006" key="3">
    <source>
        <dbReference type="Google" id="ProtNLM"/>
    </source>
</evidence>
<evidence type="ECO:0000313" key="2">
    <source>
        <dbReference type="Proteomes" id="UP000182152"/>
    </source>
</evidence>
<dbReference type="PROSITE" id="PS51257">
    <property type="entry name" value="PROKAR_LIPOPROTEIN"/>
    <property type="match status" value="1"/>
</dbReference>
<sequence length="138" mass="16541">MKDHKMKKKIDRKWQFILLIVAVISCSLAIFTYQMRRFEQKADPVVLNDYPNKTIVFYRDDCSECRQLFPLLYIHNFINNDLVFVNMNQPFNRQYIQKYDLKSVPTVVRKDKKYVGNELKKLFHYFKYEVKNGGGISG</sequence>
<dbReference type="InterPro" id="IPR036249">
    <property type="entry name" value="Thioredoxin-like_sf"/>
</dbReference>
<proteinExistence type="predicted"/>
<name>A0A1L8WBK9_9ENTE</name>
<keyword evidence="2" id="KW-1185">Reference proteome</keyword>
<protein>
    <recommendedName>
        <fullName evidence="3">Thioredoxin domain-containing protein</fullName>
    </recommendedName>
</protein>
<reference evidence="1 2" key="1">
    <citation type="submission" date="2014-12" db="EMBL/GenBank/DDBJ databases">
        <title>Draft genome sequences of 29 type strains of Enterococci.</title>
        <authorList>
            <person name="Zhong Z."/>
            <person name="Sun Z."/>
            <person name="Liu W."/>
            <person name="Zhang W."/>
            <person name="Zhang H."/>
        </authorList>
    </citation>
    <scope>NUCLEOTIDE SEQUENCE [LARGE SCALE GENOMIC DNA]</scope>
    <source>
        <strain evidence="1 2">DSM 15687</strain>
    </source>
</reference>